<dbReference type="STRING" id="646.BJD16_04395"/>
<dbReference type="Pfam" id="PF00015">
    <property type="entry name" value="MCPsignal"/>
    <property type="match status" value="1"/>
</dbReference>
<dbReference type="SMART" id="SM00086">
    <property type="entry name" value="PAC"/>
    <property type="match status" value="2"/>
</dbReference>
<dbReference type="InterPro" id="IPR000014">
    <property type="entry name" value="PAS"/>
</dbReference>
<evidence type="ECO:0000259" key="2">
    <source>
        <dbReference type="PROSITE" id="PS50111"/>
    </source>
</evidence>
<evidence type="ECO:0000313" key="6">
    <source>
        <dbReference type="Proteomes" id="UP000179934"/>
    </source>
</evidence>
<dbReference type="Gene3D" id="3.30.450.20">
    <property type="entry name" value="PAS domain"/>
    <property type="match status" value="2"/>
</dbReference>
<dbReference type="InterPro" id="IPR013655">
    <property type="entry name" value="PAS_fold_3"/>
</dbReference>
<dbReference type="SMART" id="SM00283">
    <property type="entry name" value="MA"/>
    <property type="match status" value="1"/>
</dbReference>
<dbReference type="SMART" id="SM00091">
    <property type="entry name" value="PAS"/>
    <property type="match status" value="2"/>
</dbReference>
<evidence type="ECO:0000313" key="5">
    <source>
        <dbReference type="EMBL" id="OHY91194.1"/>
    </source>
</evidence>
<dbReference type="CDD" id="cd00130">
    <property type="entry name" value="PAS"/>
    <property type="match status" value="2"/>
</dbReference>
<evidence type="ECO:0000256" key="1">
    <source>
        <dbReference type="PROSITE-ProRule" id="PRU00284"/>
    </source>
</evidence>
<dbReference type="Gene3D" id="1.10.287.950">
    <property type="entry name" value="Methyl-accepting chemotaxis protein"/>
    <property type="match status" value="1"/>
</dbReference>
<dbReference type="GO" id="GO:0007165">
    <property type="term" value="P:signal transduction"/>
    <property type="evidence" value="ECO:0007669"/>
    <property type="project" value="UniProtKB-KW"/>
</dbReference>
<dbReference type="OrthoDB" id="9765776at2"/>
<accession>A0A1S2CR18</accession>
<dbReference type="InterPro" id="IPR004089">
    <property type="entry name" value="MCPsignal_dom"/>
</dbReference>
<keyword evidence="1" id="KW-0807">Transducer</keyword>
<dbReference type="EMBL" id="MKFU01000023">
    <property type="protein sequence ID" value="OHY91194.1"/>
    <property type="molecule type" value="Genomic_DNA"/>
</dbReference>
<dbReference type="InterPro" id="IPR000700">
    <property type="entry name" value="PAS-assoc_C"/>
</dbReference>
<evidence type="ECO:0000259" key="4">
    <source>
        <dbReference type="PROSITE" id="PS50113"/>
    </source>
</evidence>
<feature type="domain" description="Methyl-accepting transducer" evidence="2">
    <location>
        <begin position="248"/>
        <end position="433"/>
    </location>
</feature>
<dbReference type="GO" id="GO:0016020">
    <property type="term" value="C:membrane"/>
    <property type="evidence" value="ECO:0007669"/>
    <property type="project" value="InterPro"/>
</dbReference>
<feature type="domain" description="PAS" evidence="3">
    <location>
        <begin position="39"/>
        <end position="63"/>
    </location>
</feature>
<dbReference type="PROSITE" id="PS50113">
    <property type="entry name" value="PAC"/>
    <property type="match status" value="1"/>
</dbReference>
<dbReference type="AlphaFoldDB" id="A0A1S2CR18"/>
<dbReference type="PROSITE" id="PS50112">
    <property type="entry name" value="PAS"/>
    <property type="match status" value="1"/>
</dbReference>
<name>A0A1S2CR18_AERSO</name>
<organism evidence="5 6">
    <name type="scientific">Aeromonas sobria</name>
    <dbReference type="NCBI Taxonomy" id="646"/>
    <lineage>
        <taxon>Bacteria</taxon>
        <taxon>Pseudomonadati</taxon>
        <taxon>Pseudomonadota</taxon>
        <taxon>Gammaproteobacteria</taxon>
        <taxon>Aeromonadales</taxon>
        <taxon>Aeromonadaceae</taxon>
        <taxon>Aeromonas</taxon>
    </lineage>
</organism>
<dbReference type="InterPro" id="IPR001610">
    <property type="entry name" value="PAC"/>
</dbReference>
<dbReference type="Proteomes" id="UP000179934">
    <property type="component" value="Unassembled WGS sequence"/>
</dbReference>
<dbReference type="PROSITE" id="PS50111">
    <property type="entry name" value="CHEMOTAXIS_TRANSDUC_2"/>
    <property type="match status" value="1"/>
</dbReference>
<dbReference type="PANTHER" id="PTHR24422">
    <property type="entry name" value="CHEMOTAXIS PROTEIN METHYLTRANSFERASE"/>
    <property type="match status" value="1"/>
</dbReference>
<comment type="caution">
    <text evidence="5">The sequence shown here is derived from an EMBL/GenBank/DDBJ whole genome shotgun (WGS) entry which is preliminary data.</text>
</comment>
<evidence type="ECO:0000259" key="3">
    <source>
        <dbReference type="PROSITE" id="PS50112"/>
    </source>
</evidence>
<dbReference type="InterPro" id="IPR013656">
    <property type="entry name" value="PAS_4"/>
</dbReference>
<feature type="domain" description="PAC" evidence="4">
    <location>
        <begin position="210"/>
        <end position="263"/>
    </location>
</feature>
<dbReference type="GeneID" id="58922001"/>
<dbReference type="NCBIfam" id="TIGR00229">
    <property type="entry name" value="sensory_box"/>
    <property type="match status" value="2"/>
</dbReference>
<proteinExistence type="predicted"/>
<dbReference type="SUPFAM" id="SSF58104">
    <property type="entry name" value="Methyl-accepting chemotaxis protein (MCP) signaling domain"/>
    <property type="match status" value="1"/>
</dbReference>
<dbReference type="PANTHER" id="PTHR24422:SF10">
    <property type="entry name" value="CHEMOTAXIS PROTEIN METHYLTRANSFERASE 2"/>
    <property type="match status" value="1"/>
</dbReference>
<reference evidence="5 6" key="1">
    <citation type="submission" date="2016-09" db="EMBL/GenBank/DDBJ databases">
        <title>Draft Genome Sequence of Aeromonas sobria Strain 08005, Isolated from Sick Rana catesbeiana.</title>
        <authorList>
            <person name="Yang Q."/>
        </authorList>
    </citation>
    <scope>NUCLEOTIDE SEQUENCE [LARGE SCALE GENOMIC DNA]</scope>
    <source>
        <strain evidence="5 6">08005</strain>
    </source>
</reference>
<dbReference type="RefSeq" id="WP_042020226.1">
    <property type="nucleotide sequence ID" value="NZ_CDBW01000016.1"/>
</dbReference>
<dbReference type="Pfam" id="PF08447">
    <property type="entry name" value="PAS_3"/>
    <property type="match status" value="1"/>
</dbReference>
<dbReference type="InterPro" id="IPR035965">
    <property type="entry name" value="PAS-like_dom_sf"/>
</dbReference>
<dbReference type="GO" id="GO:0006935">
    <property type="term" value="P:chemotaxis"/>
    <property type="evidence" value="ECO:0007669"/>
    <property type="project" value="UniProtKB-ARBA"/>
</dbReference>
<protein>
    <submittedName>
        <fullName evidence="5">Chemotaxis protein</fullName>
    </submittedName>
</protein>
<dbReference type="Pfam" id="PF08448">
    <property type="entry name" value="PAS_4"/>
    <property type="match status" value="1"/>
</dbReference>
<dbReference type="InterPro" id="IPR050903">
    <property type="entry name" value="Bact_Chemotaxis_MeTrfase"/>
</dbReference>
<dbReference type="SUPFAM" id="SSF55785">
    <property type="entry name" value="PYP-like sensor domain (PAS domain)"/>
    <property type="match status" value="2"/>
</dbReference>
<sequence>MFNFKIKAELLACQTQLAQAHAFIDAVKKGVATISFTPQGVILEANPLFLSVVGYSEQEVVGKHHRMFCDAHYGQSTSYSQFWQQLDHGETHSGIYQRFDKQGRELWLEATYFPVKVDGKVIKVVKIAADITESYIQLSRQKAIASALDRSLAIIEFTPKGDIITANQNFLSCVGYSLSQLKGQHHKLFCDDSFYREQPHFWEDLAHGQLKSGLFLRRDSHGNELWLEATYNPIKDESGKVIKVVKFASDVTERIKRAQAVSEAARIAHTISKETTQAASTGSDLLNASVALSSAISEQVSKTSALIGQLNEQSKSIEAIVSTISSIAEQTNLLALNAAIEAARAGDQGRGFAVVADEVRQLAARTSLSTGEIAAVVQKNRELTAHITSNIDEVASRALRGKEQISEVSSVMAQIEQGAISVTETVSNLAIDS</sequence>
<gene>
    <name evidence="5" type="ORF">BJD16_04395</name>
</gene>